<dbReference type="InterPro" id="IPR020846">
    <property type="entry name" value="MFS_dom"/>
</dbReference>
<feature type="transmembrane region" description="Helical" evidence="8">
    <location>
        <begin position="86"/>
        <end position="107"/>
    </location>
</feature>
<feature type="transmembrane region" description="Helical" evidence="8">
    <location>
        <begin position="335"/>
        <end position="356"/>
    </location>
</feature>
<keyword evidence="4 8" id="KW-0812">Transmembrane</keyword>
<sequence>MVDQSQLARPSSPGAVLAVLSLAAFMASLDLFIVNVAFDAIGRDLDGASLTSLSWVLNAYAIVYAALLVPLGRLADRWGRKAGFQLGLAVFTLASVACALAPGLWTLVAARVLQAAGAALLTPTSLALLLHAMPVERRVRAVRTWAATGALAAAAGPVVGGLLVSASWRWVFLVNLPIGVLALVVAVRVVPESRESSPGRLPDLAGAALLVAGIGLLSLALVQAPEWGWGSARVWLVLAAALLCAAVFWWRSMRHASPVVEPALLRVRAFAWSNATALVFGVAFAGNLLVNVLWMQQVWGWSALQTGLGVAPGPLMVPVFAAVAQRLSARLSPGVTTALGCLLVAAGLLYATLALGPEVDYLADALPGWLIGGAGVGLALPTILSNATADLPPSRSATGSAVVNMSRQVGTVLGVSVLVALLGTPVGFPAVDDAYDAVRIAMLLAALLAAGTALGMTPRRTPAPVPDPPGVPRVRPDRTGALPSAG</sequence>
<feature type="transmembrane region" description="Helical" evidence="8">
    <location>
        <begin position="145"/>
        <end position="164"/>
    </location>
</feature>
<proteinExistence type="predicted"/>
<dbReference type="Gene3D" id="1.20.1720.10">
    <property type="entry name" value="Multidrug resistance protein D"/>
    <property type="match status" value="1"/>
</dbReference>
<dbReference type="InterPro" id="IPR011701">
    <property type="entry name" value="MFS"/>
</dbReference>
<keyword evidence="6 8" id="KW-0472">Membrane</keyword>
<dbReference type="NCBIfam" id="TIGR00711">
    <property type="entry name" value="efflux_EmrB"/>
    <property type="match status" value="1"/>
</dbReference>
<keyword evidence="3" id="KW-1003">Cell membrane</keyword>
<feature type="transmembrane region" description="Helical" evidence="8">
    <location>
        <begin position="368"/>
        <end position="389"/>
    </location>
</feature>
<dbReference type="PROSITE" id="PS00216">
    <property type="entry name" value="SUGAR_TRANSPORT_1"/>
    <property type="match status" value="1"/>
</dbReference>
<evidence type="ECO:0000256" key="1">
    <source>
        <dbReference type="ARBA" id="ARBA00004651"/>
    </source>
</evidence>
<evidence type="ECO:0000256" key="5">
    <source>
        <dbReference type="ARBA" id="ARBA00022989"/>
    </source>
</evidence>
<dbReference type="CDD" id="cd17321">
    <property type="entry name" value="MFS_MMR_MDR_like"/>
    <property type="match status" value="1"/>
</dbReference>
<keyword evidence="2" id="KW-0813">Transport</keyword>
<name>A0A7K3WK71_9ACTN</name>
<evidence type="ECO:0000256" key="7">
    <source>
        <dbReference type="SAM" id="MobiDB-lite"/>
    </source>
</evidence>
<dbReference type="InterPro" id="IPR004638">
    <property type="entry name" value="EmrB-like"/>
</dbReference>
<dbReference type="AlphaFoldDB" id="A0A7K3WK71"/>
<feature type="transmembrane region" description="Helical" evidence="8">
    <location>
        <begin position="12"/>
        <end position="33"/>
    </location>
</feature>
<dbReference type="RefSeq" id="WP_152730558.1">
    <property type="nucleotide sequence ID" value="NZ_JAABOZ010000002.1"/>
</dbReference>
<feature type="transmembrane region" description="Helical" evidence="8">
    <location>
        <begin position="271"/>
        <end position="294"/>
    </location>
</feature>
<reference evidence="10 11" key="1">
    <citation type="submission" date="2020-02" db="EMBL/GenBank/DDBJ databases">
        <title>The whole genome sequence of CPCC 205119.</title>
        <authorList>
            <person name="Jiang Z."/>
        </authorList>
    </citation>
    <scope>NUCLEOTIDE SEQUENCE [LARGE SCALE GENOMIC DNA]</scope>
    <source>
        <strain evidence="10 11">CPCC 205119</strain>
    </source>
</reference>
<organism evidence="10 11">
    <name type="scientific">Goekera deserti</name>
    <dbReference type="NCBI Taxonomy" id="2497753"/>
    <lineage>
        <taxon>Bacteria</taxon>
        <taxon>Bacillati</taxon>
        <taxon>Actinomycetota</taxon>
        <taxon>Actinomycetes</taxon>
        <taxon>Geodermatophilales</taxon>
        <taxon>Geodermatophilaceae</taxon>
        <taxon>Goekera</taxon>
    </lineage>
</organism>
<dbReference type="GO" id="GO:0005886">
    <property type="term" value="C:plasma membrane"/>
    <property type="evidence" value="ECO:0007669"/>
    <property type="project" value="UniProtKB-SubCell"/>
</dbReference>
<gene>
    <name evidence="10" type="ORF">G1H19_18305</name>
</gene>
<dbReference type="GO" id="GO:0022857">
    <property type="term" value="F:transmembrane transporter activity"/>
    <property type="evidence" value="ECO:0007669"/>
    <property type="project" value="InterPro"/>
</dbReference>
<dbReference type="InterPro" id="IPR036259">
    <property type="entry name" value="MFS_trans_sf"/>
</dbReference>
<evidence type="ECO:0000259" key="9">
    <source>
        <dbReference type="PROSITE" id="PS50850"/>
    </source>
</evidence>
<feature type="transmembrane region" description="Helical" evidence="8">
    <location>
        <begin position="113"/>
        <end position="133"/>
    </location>
</feature>
<evidence type="ECO:0000313" key="10">
    <source>
        <dbReference type="EMBL" id="NEL55933.1"/>
    </source>
</evidence>
<keyword evidence="11" id="KW-1185">Reference proteome</keyword>
<protein>
    <submittedName>
        <fullName evidence="10">MFS transporter</fullName>
    </submittedName>
</protein>
<feature type="transmembrane region" description="Helical" evidence="8">
    <location>
        <begin position="201"/>
        <end position="222"/>
    </location>
</feature>
<evidence type="ECO:0000256" key="3">
    <source>
        <dbReference type="ARBA" id="ARBA00022475"/>
    </source>
</evidence>
<feature type="transmembrane region" description="Helical" evidence="8">
    <location>
        <begin position="437"/>
        <end position="456"/>
    </location>
</feature>
<feature type="transmembrane region" description="Helical" evidence="8">
    <location>
        <begin position="409"/>
        <end position="431"/>
    </location>
</feature>
<feature type="transmembrane region" description="Helical" evidence="8">
    <location>
        <begin position="53"/>
        <end position="74"/>
    </location>
</feature>
<feature type="transmembrane region" description="Helical" evidence="8">
    <location>
        <begin position="300"/>
        <end position="323"/>
    </location>
</feature>
<comment type="caution">
    <text evidence="10">The sequence shown here is derived from an EMBL/GenBank/DDBJ whole genome shotgun (WGS) entry which is preliminary data.</text>
</comment>
<dbReference type="PANTHER" id="PTHR42718:SF48">
    <property type="entry name" value="CONSERVED TWO-DOMAIN MEMBRANE PROTEIN-RELATED"/>
    <property type="match status" value="1"/>
</dbReference>
<dbReference type="Gene3D" id="1.20.1250.20">
    <property type="entry name" value="MFS general substrate transporter like domains"/>
    <property type="match status" value="1"/>
</dbReference>
<keyword evidence="5 8" id="KW-1133">Transmembrane helix</keyword>
<evidence type="ECO:0000256" key="6">
    <source>
        <dbReference type="ARBA" id="ARBA00023136"/>
    </source>
</evidence>
<dbReference type="Proteomes" id="UP000470470">
    <property type="component" value="Unassembled WGS sequence"/>
</dbReference>
<dbReference type="EMBL" id="JAAGWK010000026">
    <property type="protein sequence ID" value="NEL55933.1"/>
    <property type="molecule type" value="Genomic_DNA"/>
</dbReference>
<feature type="domain" description="Major facilitator superfamily (MFS) profile" evidence="9">
    <location>
        <begin position="16"/>
        <end position="461"/>
    </location>
</feature>
<dbReference type="Pfam" id="PF07690">
    <property type="entry name" value="MFS_1"/>
    <property type="match status" value="1"/>
</dbReference>
<dbReference type="PANTHER" id="PTHR42718">
    <property type="entry name" value="MAJOR FACILITATOR SUPERFAMILY MULTIDRUG TRANSPORTER MFSC"/>
    <property type="match status" value="1"/>
</dbReference>
<feature type="region of interest" description="Disordered" evidence="7">
    <location>
        <begin position="458"/>
        <end position="486"/>
    </location>
</feature>
<feature type="transmembrane region" description="Helical" evidence="8">
    <location>
        <begin position="170"/>
        <end position="189"/>
    </location>
</feature>
<dbReference type="InterPro" id="IPR005829">
    <property type="entry name" value="Sugar_transporter_CS"/>
</dbReference>
<evidence type="ECO:0000256" key="2">
    <source>
        <dbReference type="ARBA" id="ARBA00022448"/>
    </source>
</evidence>
<evidence type="ECO:0000313" key="11">
    <source>
        <dbReference type="Proteomes" id="UP000470470"/>
    </source>
</evidence>
<comment type="subcellular location">
    <subcellularLocation>
        <location evidence="1">Cell membrane</location>
        <topology evidence="1">Multi-pass membrane protein</topology>
    </subcellularLocation>
</comment>
<dbReference type="PROSITE" id="PS50850">
    <property type="entry name" value="MFS"/>
    <property type="match status" value="1"/>
</dbReference>
<dbReference type="SUPFAM" id="SSF103473">
    <property type="entry name" value="MFS general substrate transporter"/>
    <property type="match status" value="2"/>
</dbReference>
<evidence type="ECO:0000256" key="4">
    <source>
        <dbReference type="ARBA" id="ARBA00022692"/>
    </source>
</evidence>
<feature type="compositionally biased region" description="Pro residues" evidence="7">
    <location>
        <begin position="461"/>
        <end position="471"/>
    </location>
</feature>
<evidence type="ECO:0000256" key="8">
    <source>
        <dbReference type="SAM" id="Phobius"/>
    </source>
</evidence>
<feature type="transmembrane region" description="Helical" evidence="8">
    <location>
        <begin position="234"/>
        <end position="250"/>
    </location>
</feature>
<accession>A0A7K3WK71</accession>